<name>A0A9N9L5J9_9HELO</name>
<evidence type="ECO:0000313" key="4">
    <source>
        <dbReference type="Proteomes" id="UP000696280"/>
    </source>
</evidence>
<organism evidence="3 4">
    <name type="scientific">Hymenoscyphus fraxineus</name>
    <dbReference type="NCBI Taxonomy" id="746836"/>
    <lineage>
        <taxon>Eukaryota</taxon>
        <taxon>Fungi</taxon>
        <taxon>Dikarya</taxon>
        <taxon>Ascomycota</taxon>
        <taxon>Pezizomycotina</taxon>
        <taxon>Leotiomycetes</taxon>
        <taxon>Helotiales</taxon>
        <taxon>Helotiaceae</taxon>
        <taxon>Hymenoscyphus</taxon>
    </lineage>
</organism>
<evidence type="ECO:0008006" key="5">
    <source>
        <dbReference type="Google" id="ProtNLM"/>
    </source>
</evidence>
<dbReference type="Proteomes" id="UP000696280">
    <property type="component" value="Unassembled WGS sequence"/>
</dbReference>
<comment type="caution">
    <text evidence="3">The sequence shown here is derived from an EMBL/GenBank/DDBJ whole genome shotgun (WGS) entry which is preliminary data.</text>
</comment>
<dbReference type="EMBL" id="CAJVRL010000093">
    <property type="protein sequence ID" value="CAG8959894.1"/>
    <property type="molecule type" value="Genomic_DNA"/>
</dbReference>
<feature type="region of interest" description="Disordered" evidence="1">
    <location>
        <begin position="196"/>
        <end position="219"/>
    </location>
</feature>
<keyword evidence="4" id="KW-1185">Reference proteome</keyword>
<keyword evidence="2" id="KW-0472">Membrane</keyword>
<reference evidence="3" key="1">
    <citation type="submission" date="2021-07" db="EMBL/GenBank/DDBJ databases">
        <authorList>
            <person name="Durling M."/>
        </authorList>
    </citation>
    <scope>NUCLEOTIDE SEQUENCE</scope>
</reference>
<keyword evidence="2" id="KW-1133">Transmembrane helix</keyword>
<keyword evidence="2" id="KW-0812">Transmembrane</keyword>
<gene>
    <name evidence="3" type="ORF">HYFRA_00013166</name>
</gene>
<dbReference type="OrthoDB" id="5329749at2759"/>
<protein>
    <recommendedName>
        <fullName evidence="5">Fungal N-terminal domain-containing protein</fullName>
    </recommendedName>
</protein>
<sequence>MSQDSALSIAASITGILTFVGAVIAGFYARAISLRSAIDTQAEVSYVLDQIELLHKETSMLNNAYLASQIRHPDRKYGTGDFQYFQRLYKESLDKLSEMDRKLEESAVSVTGGNDMRYNKVSRVKSAALWMAAREKIHRSIKQRKGESNRTFQIQLAMLSAKIDELSYHQNHHNSTCNVIEEVGSLRSGIQSNIFRIKSSDSTDPTPRANQNVATNSDKEPLITEISKISSGPLLNGGAGYTFGVHNGAT</sequence>
<evidence type="ECO:0000313" key="3">
    <source>
        <dbReference type="EMBL" id="CAG8959894.1"/>
    </source>
</evidence>
<accession>A0A9N9L5J9</accession>
<feature type="compositionally biased region" description="Polar residues" evidence="1">
    <location>
        <begin position="196"/>
        <end position="216"/>
    </location>
</feature>
<evidence type="ECO:0000256" key="1">
    <source>
        <dbReference type="SAM" id="MobiDB-lite"/>
    </source>
</evidence>
<dbReference type="AlphaFoldDB" id="A0A9N9L5J9"/>
<proteinExistence type="predicted"/>
<feature type="transmembrane region" description="Helical" evidence="2">
    <location>
        <begin position="6"/>
        <end position="29"/>
    </location>
</feature>
<evidence type="ECO:0000256" key="2">
    <source>
        <dbReference type="SAM" id="Phobius"/>
    </source>
</evidence>